<evidence type="ECO:0000313" key="1">
    <source>
        <dbReference type="EMBL" id="MBB6484876.1"/>
    </source>
</evidence>
<dbReference type="EMBL" id="JACHBG010000004">
    <property type="protein sequence ID" value="MBB6484876.1"/>
    <property type="molecule type" value="Genomic_DNA"/>
</dbReference>
<organism evidence="1 2">
    <name type="scientific">Rhizobium lusitanum</name>
    <dbReference type="NCBI Taxonomy" id="293958"/>
    <lineage>
        <taxon>Bacteria</taxon>
        <taxon>Pseudomonadati</taxon>
        <taxon>Pseudomonadota</taxon>
        <taxon>Alphaproteobacteria</taxon>
        <taxon>Hyphomicrobiales</taxon>
        <taxon>Rhizobiaceae</taxon>
        <taxon>Rhizobium/Agrobacterium group</taxon>
        <taxon>Rhizobium</taxon>
    </lineage>
</organism>
<gene>
    <name evidence="1" type="ORF">GGD46_002156</name>
</gene>
<protein>
    <submittedName>
        <fullName evidence="1">Uncharacterized protein</fullName>
    </submittedName>
</protein>
<dbReference type="AlphaFoldDB" id="A0A7X0ISJ1"/>
<evidence type="ECO:0000313" key="2">
    <source>
        <dbReference type="Proteomes" id="UP000565576"/>
    </source>
</evidence>
<reference evidence="1 2" key="1">
    <citation type="submission" date="2020-08" db="EMBL/GenBank/DDBJ databases">
        <title>Genomic Encyclopedia of Type Strains, Phase IV (KMG-V): Genome sequencing to study the core and pangenomes of soil and plant-associated prokaryotes.</title>
        <authorList>
            <person name="Whitman W."/>
        </authorList>
    </citation>
    <scope>NUCLEOTIDE SEQUENCE [LARGE SCALE GENOMIC DNA]</scope>
    <source>
        <strain evidence="1 2">SEMIA 4060</strain>
    </source>
</reference>
<comment type="caution">
    <text evidence="1">The sequence shown here is derived from an EMBL/GenBank/DDBJ whole genome shotgun (WGS) entry which is preliminary data.</text>
</comment>
<name>A0A7X0ISJ1_9HYPH</name>
<accession>A0A7X0ISJ1</accession>
<sequence>MTALEHTAIHYIIYGSDGRIRQHGNCAPSILSRFASLHGEGYVVMTVPAECYSFDLDATSYVLNGVVTPKSRVLDVTEYTIQADGLDVVRFEVPAGTSVMHGNEITTIEDGTFEFTTDALGDYRFSFLVPAAFHHFEVTIHAV</sequence>
<dbReference type="Proteomes" id="UP000565576">
    <property type="component" value="Unassembled WGS sequence"/>
</dbReference>
<dbReference type="RefSeq" id="WP_184703722.1">
    <property type="nucleotide sequence ID" value="NZ_JACHBG010000004.1"/>
</dbReference>
<proteinExistence type="predicted"/>